<keyword evidence="3" id="KW-1185">Reference proteome</keyword>
<accession>A0A562K0T5</accession>
<organism evidence="2 3">
    <name type="scientific">Cytobacillus oceanisediminis</name>
    <dbReference type="NCBI Taxonomy" id="665099"/>
    <lineage>
        <taxon>Bacteria</taxon>
        <taxon>Bacillati</taxon>
        <taxon>Bacillota</taxon>
        <taxon>Bacilli</taxon>
        <taxon>Bacillales</taxon>
        <taxon>Bacillaceae</taxon>
        <taxon>Cytobacillus</taxon>
    </lineage>
</organism>
<evidence type="ECO:0000256" key="1">
    <source>
        <dbReference type="SAM" id="Phobius"/>
    </source>
</evidence>
<dbReference type="Proteomes" id="UP000318667">
    <property type="component" value="Unassembled WGS sequence"/>
</dbReference>
<evidence type="ECO:0000313" key="3">
    <source>
        <dbReference type="Proteomes" id="UP000318667"/>
    </source>
</evidence>
<gene>
    <name evidence="2" type="ORF">IQ19_01447</name>
</gene>
<dbReference type="EMBL" id="VLKI01000003">
    <property type="protein sequence ID" value="TWH89022.1"/>
    <property type="molecule type" value="Genomic_DNA"/>
</dbReference>
<keyword evidence="1" id="KW-0812">Transmembrane</keyword>
<comment type="caution">
    <text evidence="2">The sequence shown here is derived from an EMBL/GenBank/DDBJ whole genome shotgun (WGS) entry which is preliminary data.</text>
</comment>
<keyword evidence="1" id="KW-0472">Membrane</keyword>
<reference evidence="2 3" key="1">
    <citation type="journal article" date="2015" name="Stand. Genomic Sci.">
        <title>Genomic Encyclopedia of Bacterial and Archaeal Type Strains, Phase III: the genomes of soil and plant-associated and newly described type strains.</title>
        <authorList>
            <person name="Whitman W.B."/>
            <person name="Woyke T."/>
            <person name="Klenk H.P."/>
            <person name="Zhou Y."/>
            <person name="Lilburn T.G."/>
            <person name="Beck B.J."/>
            <person name="De Vos P."/>
            <person name="Vandamme P."/>
            <person name="Eisen J.A."/>
            <person name="Garrity G."/>
            <person name="Hugenholtz P."/>
            <person name="Kyrpides N.C."/>
        </authorList>
    </citation>
    <scope>NUCLEOTIDE SEQUENCE [LARGE SCALE GENOMIC DNA]</scope>
    <source>
        <strain evidence="2 3">CGMCC 1.10115</strain>
    </source>
</reference>
<dbReference type="AlphaFoldDB" id="A0A562K0T5"/>
<feature type="transmembrane region" description="Helical" evidence="1">
    <location>
        <begin position="59"/>
        <end position="77"/>
    </location>
</feature>
<evidence type="ECO:0000313" key="2">
    <source>
        <dbReference type="EMBL" id="TWH89022.1"/>
    </source>
</evidence>
<proteinExistence type="predicted"/>
<keyword evidence="1" id="KW-1133">Transmembrane helix</keyword>
<feature type="transmembrane region" description="Helical" evidence="1">
    <location>
        <begin position="21"/>
        <end position="47"/>
    </location>
</feature>
<protein>
    <submittedName>
        <fullName evidence="2">Uncharacterized protein</fullName>
    </submittedName>
</protein>
<sequence length="78" mass="9079">MSFWKNTFIKIKNFFRNRKKAGSHLGPAFFIAWRLPFLIGQAFGFALALLLSPYFKKGAHTWTPLILLLFQNFLAVCR</sequence>
<name>A0A562K0T5_9BACI</name>